<sequence>VPANPSGGVWGEVALIHRRGGWLLTTFKCLRLLILDC</sequence>
<reference evidence="1" key="1">
    <citation type="journal article" date="2014" name="Front. Microbiol.">
        <title>High frequency of phylogenetically diverse reductive dehalogenase-homologous genes in deep subseafloor sedimentary metagenomes.</title>
        <authorList>
            <person name="Kawai M."/>
            <person name="Futagami T."/>
            <person name="Toyoda A."/>
            <person name="Takaki Y."/>
            <person name="Nishi S."/>
            <person name="Hori S."/>
            <person name="Arai W."/>
            <person name="Tsubouchi T."/>
            <person name="Morono Y."/>
            <person name="Uchiyama I."/>
            <person name="Ito T."/>
            <person name="Fujiyama A."/>
            <person name="Inagaki F."/>
            <person name="Takami H."/>
        </authorList>
    </citation>
    <scope>NUCLEOTIDE SEQUENCE</scope>
    <source>
        <strain evidence="1">Expedition CK06-06</strain>
    </source>
</reference>
<protein>
    <submittedName>
        <fullName evidence="1">Uncharacterized protein</fullName>
    </submittedName>
</protein>
<name>X1D903_9ZZZZ</name>
<proteinExistence type="predicted"/>
<gene>
    <name evidence="1" type="ORF">S01H4_60517</name>
</gene>
<comment type="caution">
    <text evidence="1">The sequence shown here is derived from an EMBL/GenBank/DDBJ whole genome shotgun (WGS) entry which is preliminary data.</text>
</comment>
<accession>X1D903</accession>
<evidence type="ECO:0000313" key="1">
    <source>
        <dbReference type="EMBL" id="GAH16717.1"/>
    </source>
</evidence>
<organism evidence="1">
    <name type="scientific">marine sediment metagenome</name>
    <dbReference type="NCBI Taxonomy" id="412755"/>
    <lineage>
        <taxon>unclassified sequences</taxon>
        <taxon>metagenomes</taxon>
        <taxon>ecological metagenomes</taxon>
    </lineage>
</organism>
<feature type="non-terminal residue" evidence="1">
    <location>
        <position position="1"/>
    </location>
</feature>
<dbReference type="EMBL" id="BART01035701">
    <property type="protein sequence ID" value="GAH16717.1"/>
    <property type="molecule type" value="Genomic_DNA"/>
</dbReference>
<dbReference type="AlphaFoldDB" id="X1D903"/>